<keyword evidence="3" id="KW-1185">Reference proteome</keyword>
<name>H1YCN8_9SPHI</name>
<sequence>MYRYVSIVRFLFLIMVCCEAKAQTTLQGRVYEYGTHIHLQSIRVTNLNTKQFTITDTAGLFYINAKAGDLLAFKGYAYQADTLVIINKNRLEIYMTPEGKTLKQVNVTAPDIKTGSLKDANLKGNTVTYQRDANGAYKGGIAIRFGYGKDKKALRSKQLSDEEIADQEIEDAFSEKNVAKTIPLRGQELKDFIAMYRPDIKTFKAPTFNLTIYLNDCYKKYQALPPEKRKPATLNP</sequence>
<keyword evidence="1" id="KW-0732">Signal</keyword>
<evidence type="ECO:0008006" key="4">
    <source>
        <dbReference type="Google" id="ProtNLM"/>
    </source>
</evidence>
<dbReference type="Proteomes" id="UP000002774">
    <property type="component" value="Chromosome"/>
</dbReference>
<evidence type="ECO:0000313" key="2">
    <source>
        <dbReference type="EMBL" id="EHQ24225.1"/>
    </source>
</evidence>
<dbReference type="OrthoDB" id="1118857at2"/>
<gene>
    <name evidence="2" type="ORF">Mucpa_0021</name>
</gene>
<dbReference type="EMBL" id="CM001403">
    <property type="protein sequence ID" value="EHQ24225.1"/>
    <property type="molecule type" value="Genomic_DNA"/>
</dbReference>
<dbReference type="AlphaFoldDB" id="H1YCN8"/>
<dbReference type="RefSeq" id="WP_008503736.1">
    <property type="nucleotide sequence ID" value="NZ_CM001403.1"/>
</dbReference>
<dbReference type="SUPFAM" id="SSF49464">
    <property type="entry name" value="Carboxypeptidase regulatory domain-like"/>
    <property type="match status" value="1"/>
</dbReference>
<accession>H1YCN8</accession>
<dbReference type="InterPro" id="IPR008969">
    <property type="entry name" value="CarboxyPept-like_regulatory"/>
</dbReference>
<evidence type="ECO:0000313" key="3">
    <source>
        <dbReference type="Proteomes" id="UP000002774"/>
    </source>
</evidence>
<protein>
    <recommendedName>
        <fullName evidence="4">TonB-dependent receptor plug</fullName>
    </recommendedName>
</protein>
<organism evidence="2 3">
    <name type="scientific">Mucilaginibacter paludis DSM 18603</name>
    <dbReference type="NCBI Taxonomy" id="714943"/>
    <lineage>
        <taxon>Bacteria</taxon>
        <taxon>Pseudomonadati</taxon>
        <taxon>Bacteroidota</taxon>
        <taxon>Sphingobacteriia</taxon>
        <taxon>Sphingobacteriales</taxon>
        <taxon>Sphingobacteriaceae</taxon>
        <taxon>Mucilaginibacter</taxon>
    </lineage>
</organism>
<reference evidence="2" key="1">
    <citation type="submission" date="2011-09" db="EMBL/GenBank/DDBJ databases">
        <title>The permanent draft genome of Mucilaginibacter paludis DSM 18603.</title>
        <authorList>
            <consortium name="US DOE Joint Genome Institute (JGI-PGF)"/>
            <person name="Lucas S."/>
            <person name="Han J."/>
            <person name="Lapidus A."/>
            <person name="Bruce D."/>
            <person name="Goodwin L."/>
            <person name="Pitluck S."/>
            <person name="Peters L."/>
            <person name="Kyrpides N."/>
            <person name="Mavromatis K."/>
            <person name="Ivanova N."/>
            <person name="Mikhailova N."/>
            <person name="Held B."/>
            <person name="Detter J.C."/>
            <person name="Tapia R."/>
            <person name="Han C."/>
            <person name="Land M."/>
            <person name="Hauser L."/>
            <person name="Markowitz V."/>
            <person name="Cheng J.-F."/>
            <person name="Hugenholtz P."/>
            <person name="Woyke T."/>
            <person name="Wu D."/>
            <person name="Tindall B."/>
            <person name="Brambilla E."/>
            <person name="Klenk H.-P."/>
            <person name="Eisen J.A."/>
        </authorList>
    </citation>
    <scope>NUCLEOTIDE SEQUENCE [LARGE SCALE GENOMIC DNA]</scope>
    <source>
        <strain evidence="2">DSM 18603</strain>
    </source>
</reference>
<evidence type="ECO:0000256" key="1">
    <source>
        <dbReference type="SAM" id="SignalP"/>
    </source>
</evidence>
<dbReference type="STRING" id="714943.Mucpa_0021"/>
<dbReference type="eggNOG" id="ENOG50346T2">
    <property type="taxonomic scope" value="Bacteria"/>
</dbReference>
<dbReference type="HOGENOM" id="CLU_094580_1_0_10"/>
<feature type="chain" id="PRO_5003558446" description="TonB-dependent receptor plug" evidence="1">
    <location>
        <begin position="23"/>
        <end position="236"/>
    </location>
</feature>
<feature type="signal peptide" evidence="1">
    <location>
        <begin position="1"/>
        <end position="22"/>
    </location>
</feature>
<proteinExistence type="predicted"/>